<dbReference type="EC" id="2.5.1.74" evidence="8 9"/>
<dbReference type="InterPro" id="IPR000537">
    <property type="entry name" value="UbiA_prenyltransferase"/>
</dbReference>
<comment type="pathway">
    <text evidence="8">Quinol/quinone metabolism; menaquinone biosynthesis; menaquinol from 1,4-dihydroxy-2-naphthoate: step 1/2.</text>
</comment>
<evidence type="ECO:0000256" key="7">
    <source>
        <dbReference type="ARBA" id="ARBA00023136"/>
    </source>
</evidence>
<comment type="caution">
    <text evidence="10">The sequence shown here is derived from an EMBL/GenBank/DDBJ whole genome shotgun (WGS) entry which is preliminary data.</text>
</comment>
<dbReference type="GO" id="GO:0042371">
    <property type="term" value="P:vitamin K biosynthetic process"/>
    <property type="evidence" value="ECO:0007669"/>
    <property type="project" value="TreeGrafter"/>
</dbReference>
<keyword evidence="3 8" id="KW-1003">Cell membrane</keyword>
<dbReference type="NCBIfam" id="TIGR00751">
    <property type="entry name" value="menA"/>
    <property type="match status" value="1"/>
</dbReference>
<dbReference type="Gene3D" id="1.10.357.140">
    <property type="entry name" value="UbiA prenyltransferase"/>
    <property type="match status" value="1"/>
</dbReference>
<dbReference type="CDD" id="cd13962">
    <property type="entry name" value="PT_UbiA_UBIAD1"/>
    <property type="match status" value="1"/>
</dbReference>
<dbReference type="InterPro" id="IPR026046">
    <property type="entry name" value="UBIAD1"/>
</dbReference>
<evidence type="ECO:0000256" key="1">
    <source>
        <dbReference type="ARBA" id="ARBA00004141"/>
    </source>
</evidence>
<dbReference type="InterPro" id="IPR044878">
    <property type="entry name" value="UbiA_sf"/>
</dbReference>
<keyword evidence="7 8" id="KW-0472">Membrane</keyword>
<evidence type="ECO:0000256" key="2">
    <source>
        <dbReference type="ARBA" id="ARBA00022428"/>
    </source>
</evidence>
<feature type="transmembrane region" description="Helical" evidence="8">
    <location>
        <begin position="95"/>
        <end position="113"/>
    </location>
</feature>
<keyword evidence="5 8" id="KW-0812">Transmembrane</keyword>
<dbReference type="PANTHER" id="PTHR13929">
    <property type="entry name" value="1,4-DIHYDROXY-2-NAPHTHOATE OCTAPRENYLTRANSFERASE"/>
    <property type="match status" value="1"/>
</dbReference>
<keyword evidence="2 8" id="KW-0474">Menaquinone biosynthesis</keyword>
<evidence type="ECO:0000256" key="9">
    <source>
        <dbReference type="NCBIfam" id="TIGR00751"/>
    </source>
</evidence>
<protein>
    <recommendedName>
        <fullName evidence="8 9">1,4-dihydroxy-2-naphthoate octaprenyltransferase</fullName>
        <shortName evidence="8">DHNA-octaprenyltransferase</shortName>
        <ecNumber evidence="8 9">2.5.1.74</ecNumber>
    </recommendedName>
</protein>
<evidence type="ECO:0000256" key="4">
    <source>
        <dbReference type="ARBA" id="ARBA00022679"/>
    </source>
</evidence>
<evidence type="ECO:0000256" key="5">
    <source>
        <dbReference type="ARBA" id="ARBA00022692"/>
    </source>
</evidence>
<sequence length="294" mass="33019">MNKQSKIKSWILASRPKTLPAAFVPVLVGSSLAYNQGKFYPLYSLIALICSLLIQIGTNFTNDLYDHLKGADTEKRKGPLRVLSAGLISPKEMKVAIVFVFGLTFLLGLYLVYVTDWNIFIIGVFSIIAGLAYTAGPYPLAYHGLGDLFVFLFFGIIGTMGTYYLHHQEFTFISFLVSLPVGALITNILIINNYRDVEEDKQAGKNTLAVILGREFSRYEYIFFLLLAFFIPFILYFEFNFNATIFLPYATLPAAIILVKMIFNYQGQQLNKTLEVSAKYSALYGILFSAGMII</sequence>
<feature type="transmembrane region" description="Helical" evidence="8">
    <location>
        <begin position="148"/>
        <end position="166"/>
    </location>
</feature>
<keyword evidence="6 8" id="KW-1133">Transmembrane helix</keyword>
<evidence type="ECO:0000256" key="8">
    <source>
        <dbReference type="HAMAP-Rule" id="MF_01937"/>
    </source>
</evidence>
<dbReference type="EMBL" id="DSVI01000016">
    <property type="protein sequence ID" value="HGT48400.1"/>
    <property type="molecule type" value="Genomic_DNA"/>
</dbReference>
<evidence type="ECO:0000313" key="10">
    <source>
        <dbReference type="EMBL" id="HGT48400.1"/>
    </source>
</evidence>
<reference evidence="10" key="1">
    <citation type="journal article" date="2020" name="mSystems">
        <title>Genome- and Community-Level Interaction Insights into Carbon Utilization and Element Cycling Functions of Hydrothermarchaeota in Hydrothermal Sediment.</title>
        <authorList>
            <person name="Zhou Z."/>
            <person name="Liu Y."/>
            <person name="Xu W."/>
            <person name="Pan J."/>
            <person name="Luo Z.H."/>
            <person name="Li M."/>
        </authorList>
    </citation>
    <scope>NUCLEOTIDE SEQUENCE [LARGE SCALE GENOMIC DNA]</scope>
    <source>
        <strain evidence="10">SpSt-500</strain>
    </source>
</reference>
<dbReference type="Gene3D" id="1.20.120.1780">
    <property type="entry name" value="UbiA prenyltransferase"/>
    <property type="match status" value="1"/>
</dbReference>
<organism evidence="10">
    <name type="scientific">Ignavibacterium album</name>
    <dbReference type="NCBI Taxonomy" id="591197"/>
    <lineage>
        <taxon>Bacteria</taxon>
        <taxon>Pseudomonadati</taxon>
        <taxon>Ignavibacteriota</taxon>
        <taxon>Ignavibacteria</taxon>
        <taxon>Ignavibacteriales</taxon>
        <taxon>Ignavibacteriaceae</taxon>
        <taxon>Ignavibacterium</taxon>
    </lineage>
</organism>
<comment type="function">
    <text evidence="8">Conversion of 1,4-dihydroxy-2-naphthoate (DHNA) to demethylmenaquinone (DMK).</text>
</comment>
<evidence type="ECO:0000256" key="3">
    <source>
        <dbReference type="ARBA" id="ARBA00022475"/>
    </source>
</evidence>
<dbReference type="AlphaFoldDB" id="A0A832G773"/>
<dbReference type="HAMAP" id="MF_01937">
    <property type="entry name" value="MenA_1"/>
    <property type="match status" value="1"/>
</dbReference>
<feature type="transmembrane region" description="Helical" evidence="8">
    <location>
        <begin position="172"/>
        <end position="191"/>
    </location>
</feature>
<dbReference type="PIRSF" id="PIRSF005355">
    <property type="entry name" value="UBIAD1"/>
    <property type="match status" value="1"/>
</dbReference>
<evidence type="ECO:0000256" key="6">
    <source>
        <dbReference type="ARBA" id="ARBA00022989"/>
    </source>
</evidence>
<gene>
    <name evidence="8" type="primary">menA</name>
    <name evidence="10" type="ORF">ENS56_10210</name>
</gene>
<dbReference type="GO" id="GO:0046428">
    <property type="term" value="F:1,4-dihydroxy-2-naphthoate polyprenyltransferase activity"/>
    <property type="evidence" value="ECO:0007669"/>
    <property type="project" value="UniProtKB-UniRule"/>
</dbReference>
<proteinExistence type="inferred from homology"/>
<dbReference type="PANTHER" id="PTHR13929:SF0">
    <property type="entry name" value="UBIA PRENYLTRANSFERASE DOMAIN-CONTAINING PROTEIN 1"/>
    <property type="match status" value="1"/>
</dbReference>
<feature type="transmembrane region" description="Helical" evidence="8">
    <location>
        <begin position="245"/>
        <end position="263"/>
    </location>
</feature>
<dbReference type="NCBIfam" id="NF004751">
    <property type="entry name" value="PRK06080.1-3"/>
    <property type="match status" value="1"/>
</dbReference>
<dbReference type="GO" id="GO:0009234">
    <property type="term" value="P:menaquinone biosynthetic process"/>
    <property type="evidence" value="ECO:0007669"/>
    <property type="project" value="UniProtKB-UniRule"/>
</dbReference>
<dbReference type="Pfam" id="PF01040">
    <property type="entry name" value="UbiA"/>
    <property type="match status" value="1"/>
</dbReference>
<dbReference type="InterPro" id="IPR004657">
    <property type="entry name" value="MenA"/>
</dbReference>
<feature type="transmembrane region" description="Helical" evidence="8">
    <location>
        <begin position="221"/>
        <end position="239"/>
    </location>
</feature>
<dbReference type="UniPathway" id="UPA00079">
    <property type="reaction ID" value="UER00168"/>
</dbReference>
<comment type="subcellular location">
    <subcellularLocation>
        <location evidence="8">Cell membrane</location>
        <topology evidence="8">Multi-pass membrane protein</topology>
    </subcellularLocation>
    <subcellularLocation>
        <location evidence="1">Membrane</location>
        <topology evidence="1">Multi-pass membrane protein</topology>
    </subcellularLocation>
</comment>
<comment type="similarity">
    <text evidence="8">Belongs to the MenA family. Type 1 subfamily.</text>
</comment>
<name>A0A832G773_9BACT</name>
<keyword evidence="4 8" id="KW-0808">Transferase</keyword>
<feature type="transmembrane region" description="Helical" evidence="8">
    <location>
        <begin position="119"/>
        <end position="136"/>
    </location>
</feature>
<accession>A0A832G773</accession>
<comment type="catalytic activity">
    <reaction evidence="8">
        <text>an all-trans-polyprenyl diphosphate + 1,4-dihydroxy-2-naphthoate + H(+) = a 2-demethylmenaquinol + CO2 + diphosphate</text>
        <dbReference type="Rhea" id="RHEA:26478"/>
        <dbReference type="Rhea" id="RHEA-COMP:9563"/>
        <dbReference type="Rhea" id="RHEA-COMP:9564"/>
        <dbReference type="ChEBI" id="CHEBI:11173"/>
        <dbReference type="ChEBI" id="CHEBI:15378"/>
        <dbReference type="ChEBI" id="CHEBI:16526"/>
        <dbReference type="ChEBI" id="CHEBI:33019"/>
        <dbReference type="ChEBI" id="CHEBI:55437"/>
        <dbReference type="ChEBI" id="CHEBI:58914"/>
        <dbReference type="EC" id="2.5.1.74"/>
    </reaction>
</comment>
<dbReference type="GO" id="GO:0005886">
    <property type="term" value="C:plasma membrane"/>
    <property type="evidence" value="ECO:0007669"/>
    <property type="project" value="UniProtKB-SubCell"/>
</dbReference>
<feature type="transmembrane region" description="Helical" evidence="8">
    <location>
        <begin position="43"/>
        <end position="61"/>
    </location>
</feature>